<keyword evidence="4" id="KW-0813">Transport</keyword>
<dbReference type="Pfam" id="PF01758">
    <property type="entry name" value="SBF"/>
    <property type="match status" value="1"/>
</dbReference>
<feature type="compositionally biased region" description="Basic and acidic residues" evidence="7">
    <location>
        <begin position="425"/>
        <end position="452"/>
    </location>
</feature>
<dbReference type="AlphaFoldDB" id="A0A7R9A9C8"/>
<feature type="region of interest" description="Disordered" evidence="7">
    <location>
        <begin position="420"/>
        <end position="452"/>
    </location>
</feature>
<dbReference type="InterPro" id="IPR038770">
    <property type="entry name" value="Na+/solute_symporter_sf"/>
</dbReference>
<accession>A0A7R9A9C8</accession>
<evidence type="ECO:0000256" key="3">
    <source>
        <dbReference type="ARBA" id="ARBA00022692"/>
    </source>
</evidence>
<protein>
    <submittedName>
        <fullName evidence="10">Uncharacterized protein</fullName>
    </submittedName>
</protein>
<evidence type="ECO:0000256" key="8">
    <source>
        <dbReference type="SAM" id="Phobius"/>
    </source>
</evidence>
<evidence type="ECO:0000256" key="4">
    <source>
        <dbReference type="ARBA" id="ARBA00022847"/>
    </source>
</evidence>
<dbReference type="Proteomes" id="UP000677054">
    <property type="component" value="Unassembled WGS sequence"/>
</dbReference>
<dbReference type="PANTHER" id="PTHR10361">
    <property type="entry name" value="SODIUM-BILE ACID COTRANSPORTER"/>
    <property type="match status" value="1"/>
</dbReference>
<keyword evidence="5 8" id="KW-1133">Transmembrane helix</keyword>
<dbReference type="OrthoDB" id="203097at2759"/>
<comment type="subcellular location">
    <subcellularLocation>
        <location evidence="1">Membrane</location>
        <topology evidence="1">Multi-pass membrane protein</topology>
    </subcellularLocation>
</comment>
<evidence type="ECO:0000313" key="11">
    <source>
        <dbReference type="Proteomes" id="UP000677054"/>
    </source>
</evidence>
<dbReference type="EMBL" id="LR902062">
    <property type="protein sequence ID" value="CAD7249900.1"/>
    <property type="molecule type" value="Genomic_DNA"/>
</dbReference>
<organism evidence="10">
    <name type="scientific">Darwinula stevensoni</name>
    <dbReference type="NCBI Taxonomy" id="69355"/>
    <lineage>
        <taxon>Eukaryota</taxon>
        <taxon>Metazoa</taxon>
        <taxon>Ecdysozoa</taxon>
        <taxon>Arthropoda</taxon>
        <taxon>Crustacea</taxon>
        <taxon>Oligostraca</taxon>
        <taxon>Ostracoda</taxon>
        <taxon>Podocopa</taxon>
        <taxon>Podocopida</taxon>
        <taxon>Darwinulocopina</taxon>
        <taxon>Darwinuloidea</taxon>
        <taxon>Darwinulidae</taxon>
        <taxon>Darwinula</taxon>
    </lineage>
</organism>
<evidence type="ECO:0000256" key="5">
    <source>
        <dbReference type="ARBA" id="ARBA00022989"/>
    </source>
</evidence>
<comment type="similarity">
    <text evidence="2">Belongs to the bile acid:sodium symporter (BASS) (TC 2.A.28) family.</text>
</comment>
<evidence type="ECO:0000256" key="7">
    <source>
        <dbReference type="SAM" id="MobiDB-lite"/>
    </source>
</evidence>
<dbReference type="Gene3D" id="1.20.1530.20">
    <property type="match status" value="1"/>
</dbReference>
<evidence type="ECO:0000256" key="1">
    <source>
        <dbReference type="ARBA" id="ARBA00004141"/>
    </source>
</evidence>
<feature type="transmembrane region" description="Helical" evidence="8">
    <location>
        <begin position="270"/>
        <end position="289"/>
    </location>
</feature>
<evidence type="ECO:0000256" key="2">
    <source>
        <dbReference type="ARBA" id="ARBA00006528"/>
    </source>
</evidence>
<feature type="transmembrane region" description="Helical" evidence="8">
    <location>
        <begin position="390"/>
        <end position="411"/>
    </location>
</feature>
<feature type="transmembrane region" description="Helical" evidence="8">
    <location>
        <begin position="200"/>
        <end position="221"/>
    </location>
</feature>
<keyword evidence="6 8" id="KW-0472">Membrane</keyword>
<dbReference type="InterPro" id="IPR002657">
    <property type="entry name" value="BilAc:Na_symport/Acr3"/>
</dbReference>
<feature type="transmembrane region" description="Helical" evidence="8">
    <location>
        <begin position="301"/>
        <end position="321"/>
    </location>
</feature>
<dbReference type="PANTHER" id="PTHR10361:SF28">
    <property type="entry name" value="P3 PROTEIN-RELATED"/>
    <property type="match status" value="1"/>
</dbReference>
<dbReference type="EMBL" id="CAJPEV010002545">
    <property type="protein sequence ID" value="CAG0897274.1"/>
    <property type="molecule type" value="Genomic_DNA"/>
</dbReference>
<evidence type="ECO:0000313" key="10">
    <source>
        <dbReference type="EMBL" id="CAD7249900.1"/>
    </source>
</evidence>
<evidence type="ECO:0000256" key="6">
    <source>
        <dbReference type="ARBA" id="ARBA00023136"/>
    </source>
</evidence>
<dbReference type="GO" id="GO:0016020">
    <property type="term" value="C:membrane"/>
    <property type="evidence" value="ECO:0007669"/>
    <property type="project" value="UniProtKB-SubCell"/>
</dbReference>
<keyword evidence="3 8" id="KW-0812">Transmembrane</keyword>
<gene>
    <name evidence="10" type="ORF">DSTB1V02_LOCUS9686</name>
</gene>
<sequence>MEGFLWFLAVCVAVSGEVEVGVEDYAPGVEMGVEVFVVEPLKERQEGEVIIRILQEFDFQNNSLTLVAEPEEPWRLEVVEPKSIAVHGENVTLKLLPRWLGRTGIRITVTDRMGSIVVEDDVKVTILRQLRLVDQLFLIFLTCMVVVNNVNMGCQLDLSVIKATLKRPIGPAVGFFSQFTIMPLVSYFAGLWLLEDSFSRLGLFVLGCSPGGASSNFFTLLLHGDVDLSITMTTVSTIAALGMMPLWLWMLATSLTPEGEYTIQVPYRQLILSLLFLTVPLACGLLIKLKRPKWAAISDRIIRPLTFINIGIYSNLFVFKLMTWKMILAGAILGVGGFSLGATAARIFRLSPPQIKAVSIEVALQNGAVAMVVLKLSLPNPDADVGMVPAVAQILVTGMPLLLLVLVVTLWEWKRGNLSPTSSDQIKHPPDPDDPKEDPPSEDDPFFHDGNLNERRVDVSGF</sequence>
<evidence type="ECO:0000256" key="9">
    <source>
        <dbReference type="SAM" id="SignalP"/>
    </source>
</evidence>
<dbReference type="GO" id="GO:0015293">
    <property type="term" value="F:symporter activity"/>
    <property type="evidence" value="ECO:0007669"/>
    <property type="project" value="UniProtKB-KW"/>
</dbReference>
<feature type="transmembrane region" description="Helical" evidence="8">
    <location>
        <begin position="327"/>
        <end position="348"/>
    </location>
</feature>
<feature type="transmembrane region" description="Helical" evidence="8">
    <location>
        <begin position="228"/>
        <end position="250"/>
    </location>
</feature>
<keyword evidence="11" id="KW-1185">Reference proteome</keyword>
<reference evidence="10" key="1">
    <citation type="submission" date="2020-11" db="EMBL/GenBank/DDBJ databases">
        <authorList>
            <person name="Tran Van P."/>
        </authorList>
    </citation>
    <scope>NUCLEOTIDE SEQUENCE</scope>
</reference>
<feature type="signal peptide" evidence="9">
    <location>
        <begin position="1"/>
        <end position="16"/>
    </location>
</feature>
<keyword evidence="9" id="KW-0732">Signal</keyword>
<feature type="transmembrane region" description="Helical" evidence="8">
    <location>
        <begin position="172"/>
        <end position="194"/>
    </location>
</feature>
<proteinExistence type="inferred from homology"/>
<name>A0A7R9A9C8_9CRUS</name>
<feature type="chain" id="PRO_5036209760" evidence="9">
    <location>
        <begin position="17"/>
        <end position="462"/>
    </location>
</feature>
<dbReference type="InterPro" id="IPR004710">
    <property type="entry name" value="Bilac:Na_transpt"/>
</dbReference>
<keyword evidence="4" id="KW-0769">Symport</keyword>